<organism evidence="2 3">
    <name type="scientific">Sphingorhabdus pulchriflava</name>
    <dbReference type="NCBI Taxonomy" id="2292257"/>
    <lineage>
        <taxon>Bacteria</taxon>
        <taxon>Pseudomonadati</taxon>
        <taxon>Pseudomonadota</taxon>
        <taxon>Alphaproteobacteria</taxon>
        <taxon>Sphingomonadales</taxon>
        <taxon>Sphingomonadaceae</taxon>
        <taxon>Sphingorhabdus</taxon>
    </lineage>
</organism>
<name>A0A371B5X9_9SPHN</name>
<dbReference type="GO" id="GO:0004519">
    <property type="term" value="F:endonuclease activity"/>
    <property type="evidence" value="ECO:0007669"/>
    <property type="project" value="UniProtKB-KW"/>
</dbReference>
<dbReference type="OrthoDB" id="9813425at2"/>
<evidence type="ECO:0000313" key="2">
    <source>
        <dbReference type="EMBL" id="RDV02917.1"/>
    </source>
</evidence>
<keyword evidence="2" id="KW-0378">Hydrolase</keyword>
<dbReference type="InterPro" id="IPR036691">
    <property type="entry name" value="Endo/exonu/phosph_ase_sf"/>
</dbReference>
<keyword evidence="3" id="KW-1185">Reference proteome</keyword>
<gene>
    <name evidence="2" type="ORF">DXH95_13455</name>
</gene>
<keyword evidence="2" id="KW-0540">Nuclease</keyword>
<evidence type="ECO:0000259" key="1">
    <source>
        <dbReference type="Pfam" id="PF03372"/>
    </source>
</evidence>
<accession>A0A371B5X9</accession>
<dbReference type="InterPro" id="IPR005135">
    <property type="entry name" value="Endo/exonuclease/phosphatase"/>
</dbReference>
<dbReference type="GO" id="GO:0006506">
    <property type="term" value="P:GPI anchor biosynthetic process"/>
    <property type="evidence" value="ECO:0007669"/>
    <property type="project" value="TreeGrafter"/>
</dbReference>
<feature type="domain" description="Endonuclease/exonuclease/phosphatase" evidence="1">
    <location>
        <begin position="9"/>
        <end position="225"/>
    </location>
</feature>
<dbReference type="AlphaFoldDB" id="A0A371B5X9"/>
<dbReference type="PANTHER" id="PTHR14859">
    <property type="entry name" value="CALCOFLUOR WHITE HYPERSENSITIVE PROTEIN PRECURSOR"/>
    <property type="match status" value="1"/>
</dbReference>
<evidence type="ECO:0000313" key="3">
    <source>
        <dbReference type="Proteomes" id="UP000263833"/>
    </source>
</evidence>
<dbReference type="EMBL" id="QRGP01000002">
    <property type="protein sequence ID" value="RDV02917.1"/>
    <property type="molecule type" value="Genomic_DNA"/>
</dbReference>
<dbReference type="GO" id="GO:0016020">
    <property type="term" value="C:membrane"/>
    <property type="evidence" value="ECO:0007669"/>
    <property type="project" value="GOC"/>
</dbReference>
<dbReference type="Pfam" id="PF03372">
    <property type="entry name" value="Exo_endo_phos"/>
    <property type="match status" value="1"/>
</dbReference>
<dbReference type="SUPFAM" id="SSF56219">
    <property type="entry name" value="DNase I-like"/>
    <property type="match status" value="1"/>
</dbReference>
<dbReference type="Proteomes" id="UP000263833">
    <property type="component" value="Unassembled WGS sequence"/>
</dbReference>
<protein>
    <submittedName>
        <fullName evidence="2">Endonuclease</fullName>
    </submittedName>
</protein>
<proteinExistence type="predicted"/>
<keyword evidence="2" id="KW-0255">Endonuclease</keyword>
<sequence length="235" mass="26407">MTVPPIKVATYNIRKCVGTDRRRNPERILEVLSEIDADIIALQEADRRFGNRMSAIPYHLLLEQGTYRPVEIGGRPQSIGWHGNALLVKRGIEVRHSEIVPLPTLEPRGAVLAELLLNGAPLRVIGTHLDLSGLWRRRQIRALLARLDGAAHHIPTVLMGDFNQWSDRGALSEFAFHHHRLVKTPPSFHSTRPVARLDRIIVSHDIMVENSGAHISDLSKRASDHLPLWATLKHA</sequence>
<dbReference type="Gene3D" id="3.60.10.10">
    <property type="entry name" value="Endonuclease/exonuclease/phosphatase"/>
    <property type="match status" value="1"/>
</dbReference>
<dbReference type="PANTHER" id="PTHR14859:SF15">
    <property type="entry name" value="ENDONUCLEASE_EXONUCLEASE_PHOSPHATASE DOMAIN-CONTAINING PROTEIN"/>
    <property type="match status" value="1"/>
</dbReference>
<dbReference type="InterPro" id="IPR051916">
    <property type="entry name" value="GPI-anchor_lipid_remodeler"/>
</dbReference>
<reference evidence="3" key="1">
    <citation type="submission" date="2018-08" db="EMBL/GenBank/DDBJ databases">
        <authorList>
            <person name="Kim S.-J."/>
            <person name="Jung G.-Y."/>
        </authorList>
    </citation>
    <scope>NUCLEOTIDE SEQUENCE [LARGE SCALE GENOMIC DNA]</scope>
    <source>
        <strain evidence="3">GY_G</strain>
    </source>
</reference>
<comment type="caution">
    <text evidence="2">The sequence shown here is derived from an EMBL/GenBank/DDBJ whole genome shotgun (WGS) entry which is preliminary data.</text>
</comment>